<dbReference type="SUPFAM" id="SSF52218">
    <property type="entry name" value="Flavoproteins"/>
    <property type="match status" value="1"/>
</dbReference>
<dbReference type="InterPro" id="IPR005025">
    <property type="entry name" value="FMN_Rdtase-like_dom"/>
</dbReference>
<sequence length="183" mass="20506">MNIFTIVGSIRKESYNMQLAKTMQERYKDNLNIEIADIRSLPFFDQDEEHNPPQVVKDFKKAVANADGVIIITPEYNWSVPGVLKNAIDWTSRVKRVFLGKPVMPLGVSTGMLGTVRAQLHLREILSAPGIQAKVLPPGGNEVLVNFAAQKFDEETGLLVDETTISFLDDKVDKFIEMIKTSK</sequence>
<gene>
    <name evidence="3" type="ORF">KHA97_10795</name>
</gene>
<dbReference type="Pfam" id="PF03358">
    <property type="entry name" value="FMN_red"/>
    <property type="match status" value="1"/>
</dbReference>
<comment type="caution">
    <text evidence="3">The sequence shown here is derived from an EMBL/GenBank/DDBJ whole genome shotgun (WGS) entry which is preliminary data.</text>
</comment>
<comment type="similarity">
    <text evidence="1">Belongs to the azoreductase type 2 family.</text>
</comment>
<dbReference type="GO" id="GO:0016491">
    <property type="term" value="F:oxidoreductase activity"/>
    <property type="evidence" value="ECO:0007669"/>
    <property type="project" value="InterPro"/>
</dbReference>
<evidence type="ECO:0000259" key="2">
    <source>
        <dbReference type="Pfam" id="PF03358"/>
    </source>
</evidence>
<reference evidence="3 4" key="1">
    <citation type="submission" date="2021-05" db="EMBL/GenBank/DDBJ databases">
        <title>Novel Bacillus species.</title>
        <authorList>
            <person name="Liu G."/>
        </authorList>
    </citation>
    <scope>NUCLEOTIDE SEQUENCE [LARGE SCALE GENOMIC DNA]</scope>
    <source>
        <strain evidence="4">FJAT-49780</strain>
    </source>
</reference>
<dbReference type="Proteomes" id="UP000681414">
    <property type="component" value="Unassembled WGS sequence"/>
</dbReference>
<dbReference type="InterPro" id="IPR029039">
    <property type="entry name" value="Flavoprotein-like_sf"/>
</dbReference>
<evidence type="ECO:0000256" key="1">
    <source>
        <dbReference type="ARBA" id="ARBA00009428"/>
    </source>
</evidence>
<dbReference type="Gene3D" id="3.40.50.360">
    <property type="match status" value="1"/>
</dbReference>
<keyword evidence="4" id="KW-1185">Reference proteome</keyword>
<dbReference type="PANTHER" id="PTHR30543:SF21">
    <property type="entry name" value="NAD(P)H-DEPENDENT FMN REDUCTASE LOT6"/>
    <property type="match status" value="1"/>
</dbReference>
<dbReference type="AlphaFoldDB" id="A0A942YHL5"/>
<accession>A0A942YHL5</accession>
<dbReference type="RefSeq" id="WP_213124756.1">
    <property type="nucleotide sequence ID" value="NZ_JAGYPG010000002.1"/>
</dbReference>
<protein>
    <submittedName>
        <fullName evidence="3">NAD(P)H-dependent oxidoreductase</fullName>
    </submittedName>
</protein>
<organism evidence="3 4">
    <name type="scientific">Lederbergia citri</name>
    <dbReference type="NCBI Taxonomy" id="2833580"/>
    <lineage>
        <taxon>Bacteria</taxon>
        <taxon>Bacillati</taxon>
        <taxon>Bacillota</taxon>
        <taxon>Bacilli</taxon>
        <taxon>Bacillales</taxon>
        <taxon>Bacillaceae</taxon>
        <taxon>Lederbergia</taxon>
    </lineage>
</organism>
<name>A0A942YHL5_9BACI</name>
<dbReference type="GO" id="GO:0005829">
    <property type="term" value="C:cytosol"/>
    <property type="evidence" value="ECO:0007669"/>
    <property type="project" value="TreeGrafter"/>
</dbReference>
<evidence type="ECO:0000313" key="3">
    <source>
        <dbReference type="EMBL" id="MBS4195545.1"/>
    </source>
</evidence>
<dbReference type="EMBL" id="JAGYPG010000002">
    <property type="protein sequence ID" value="MBS4195545.1"/>
    <property type="molecule type" value="Genomic_DNA"/>
</dbReference>
<dbReference type="GO" id="GO:0010181">
    <property type="term" value="F:FMN binding"/>
    <property type="evidence" value="ECO:0007669"/>
    <property type="project" value="TreeGrafter"/>
</dbReference>
<feature type="domain" description="NADPH-dependent FMN reductase-like" evidence="2">
    <location>
        <begin position="1"/>
        <end position="138"/>
    </location>
</feature>
<dbReference type="PANTHER" id="PTHR30543">
    <property type="entry name" value="CHROMATE REDUCTASE"/>
    <property type="match status" value="1"/>
</dbReference>
<evidence type="ECO:0000313" key="4">
    <source>
        <dbReference type="Proteomes" id="UP000681414"/>
    </source>
</evidence>
<proteinExistence type="inferred from homology"/>
<dbReference type="InterPro" id="IPR050712">
    <property type="entry name" value="NAD(P)H-dep_reductase"/>
</dbReference>